<accession>A0A921HRD9</accession>
<dbReference type="Gene3D" id="3.30.470.30">
    <property type="entry name" value="DNA ligase/mRNA capping enzyme"/>
    <property type="match status" value="1"/>
</dbReference>
<dbReference type="Proteomes" id="UP000747013">
    <property type="component" value="Unassembled WGS sequence"/>
</dbReference>
<dbReference type="Pfam" id="PF01653">
    <property type="entry name" value="DNA_ligase_aden"/>
    <property type="match status" value="1"/>
</dbReference>
<name>A0A921HRD9_9LACO</name>
<dbReference type="AlphaFoldDB" id="A0A921HRD9"/>
<dbReference type="SMART" id="SM00532">
    <property type="entry name" value="LIGANc"/>
    <property type="match status" value="1"/>
</dbReference>
<reference evidence="2" key="1">
    <citation type="journal article" date="2021" name="PeerJ">
        <title>Extensive microbial diversity within the chicken gut microbiome revealed by metagenomics and culture.</title>
        <authorList>
            <person name="Gilroy R."/>
            <person name="Ravi A."/>
            <person name="Getino M."/>
            <person name="Pursley I."/>
            <person name="Horton D.L."/>
            <person name="Alikhan N.F."/>
            <person name="Baker D."/>
            <person name="Gharbi K."/>
            <person name="Hall N."/>
            <person name="Watson M."/>
            <person name="Adriaenssens E.M."/>
            <person name="Foster-Nyarko E."/>
            <person name="Jarju S."/>
            <person name="Secka A."/>
            <person name="Antonio M."/>
            <person name="Oren A."/>
            <person name="Chaudhuri R.R."/>
            <person name="La Ragione R."/>
            <person name="Hildebrand F."/>
            <person name="Pallen M.J."/>
        </authorList>
    </citation>
    <scope>NUCLEOTIDE SEQUENCE</scope>
    <source>
        <strain evidence="2">7886</strain>
    </source>
</reference>
<proteinExistence type="predicted"/>
<evidence type="ECO:0000259" key="1">
    <source>
        <dbReference type="SMART" id="SM00532"/>
    </source>
</evidence>
<dbReference type="SUPFAM" id="SSF56091">
    <property type="entry name" value="DNA ligase/mRNA capping enzyme, catalytic domain"/>
    <property type="match status" value="1"/>
</dbReference>
<dbReference type="GO" id="GO:0003911">
    <property type="term" value="F:DNA ligase (NAD+) activity"/>
    <property type="evidence" value="ECO:0007669"/>
    <property type="project" value="InterPro"/>
</dbReference>
<feature type="domain" description="NAD-dependent DNA ligase N-terminal" evidence="1">
    <location>
        <begin position="4"/>
        <end position="318"/>
    </location>
</feature>
<dbReference type="InterPro" id="IPR013840">
    <property type="entry name" value="DNAligase_N"/>
</dbReference>
<sequence>MENFSTQNKDVLINRIKYYNQTYRIGHPEISDAEYDQLVDQLKRIDPNNEWFQHIEPAIIPNNRKRTLPVPMKSLNKVKSMSELKKWYQSLGLTQTTGLVCMPKFDGLSLLCNEITGEAFSRGGAENEGQDCTAHYQDMPHIKHKNGFQYTYGEFVISRANWHQYFQGKNSELTGEPFKSPRNTAAGLLNRDNPCRYLQYATFFRYGINTPLLKNYTTFYTLIEDICTIFNQEHLYGFYHLDELTEDVLANLFKEWSALYPIDGIVVYLNDLYLWEAIGRHQTTGNPLYAIAYKHPDFTETFETTVKDITWKASKSGA</sequence>
<dbReference type="EMBL" id="DYWC01000075">
    <property type="protein sequence ID" value="HJF86447.1"/>
    <property type="molecule type" value="Genomic_DNA"/>
</dbReference>
<gene>
    <name evidence="2" type="ORF">K8V88_03330</name>
</gene>
<feature type="non-terminal residue" evidence="2">
    <location>
        <position position="318"/>
    </location>
</feature>
<comment type="caution">
    <text evidence="2">The sequence shown here is derived from an EMBL/GenBank/DDBJ whole genome shotgun (WGS) entry which is preliminary data.</text>
</comment>
<dbReference type="InterPro" id="IPR013839">
    <property type="entry name" value="DNAligase_adenylation"/>
</dbReference>
<reference evidence="2" key="2">
    <citation type="submission" date="2021-09" db="EMBL/GenBank/DDBJ databases">
        <authorList>
            <person name="Gilroy R."/>
        </authorList>
    </citation>
    <scope>NUCLEOTIDE SEQUENCE</scope>
    <source>
        <strain evidence="2">7886</strain>
    </source>
</reference>
<organism evidence="2 3">
    <name type="scientific">Companilactobacillus farciminis</name>
    <dbReference type="NCBI Taxonomy" id="1612"/>
    <lineage>
        <taxon>Bacteria</taxon>
        <taxon>Bacillati</taxon>
        <taxon>Bacillota</taxon>
        <taxon>Bacilli</taxon>
        <taxon>Lactobacillales</taxon>
        <taxon>Lactobacillaceae</taxon>
        <taxon>Companilactobacillus</taxon>
    </lineage>
</organism>
<dbReference type="Gene3D" id="1.10.287.610">
    <property type="entry name" value="Helix hairpin bin"/>
    <property type="match status" value="1"/>
</dbReference>
<evidence type="ECO:0000313" key="2">
    <source>
        <dbReference type="EMBL" id="HJF86447.1"/>
    </source>
</evidence>
<protein>
    <recommendedName>
        <fullName evidence="1">NAD-dependent DNA ligase N-terminal domain-containing protein</fullName>
    </recommendedName>
</protein>
<evidence type="ECO:0000313" key="3">
    <source>
        <dbReference type="Proteomes" id="UP000747013"/>
    </source>
</evidence>